<dbReference type="GO" id="GO:0000156">
    <property type="term" value="F:phosphorelay response regulator activity"/>
    <property type="evidence" value="ECO:0007669"/>
    <property type="project" value="InterPro"/>
</dbReference>
<dbReference type="Pfam" id="PF04397">
    <property type="entry name" value="LytTR"/>
    <property type="match status" value="1"/>
</dbReference>
<dbReference type="RefSeq" id="WP_146866063.1">
    <property type="nucleotide sequence ID" value="NZ_BKAU01000005.1"/>
</dbReference>
<dbReference type="PANTHER" id="PTHR37299">
    <property type="entry name" value="TRANSCRIPTIONAL REGULATOR-RELATED"/>
    <property type="match status" value="1"/>
</dbReference>
<gene>
    <name evidence="4" type="ORF">CCY01nite_42310</name>
</gene>
<dbReference type="InterPro" id="IPR001789">
    <property type="entry name" value="Sig_transdc_resp-reg_receiver"/>
</dbReference>
<feature type="modified residue" description="4-aspartylphosphate" evidence="1">
    <location>
        <position position="54"/>
    </location>
</feature>
<dbReference type="InterPro" id="IPR007492">
    <property type="entry name" value="LytTR_DNA-bd_dom"/>
</dbReference>
<reference evidence="4 5" key="1">
    <citation type="submission" date="2019-07" db="EMBL/GenBank/DDBJ databases">
        <title>Whole genome shotgun sequence of Chitinophaga cymbidii NBRC 109752.</title>
        <authorList>
            <person name="Hosoyama A."/>
            <person name="Uohara A."/>
            <person name="Ohji S."/>
            <person name="Ichikawa N."/>
        </authorList>
    </citation>
    <scope>NUCLEOTIDE SEQUENCE [LARGE SCALE GENOMIC DNA]</scope>
    <source>
        <strain evidence="4 5">NBRC 109752</strain>
    </source>
</reference>
<dbReference type="PROSITE" id="PS50930">
    <property type="entry name" value="HTH_LYTTR"/>
    <property type="match status" value="1"/>
</dbReference>
<evidence type="ECO:0000259" key="2">
    <source>
        <dbReference type="PROSITE" id="PS50110"/>
    </source>
</evidence>
<dbReference type="OrthoDB" id="1646880at2"/>
<proteinExistence type="predicted"/>
<feature type="domain" description="HTH LytTR-type" evidence="3">
    <location>
        <begin position="127"/>
        <end position="199"/>
    </location>
</feature>
<evidence type="ECO:0000313" key="5">
    <source>
        <dbReference type="Proteomes" id="UP000321436"/>
    </source>
</evidence>
<dbReference type="Gene3D" id="3.40.50.2300">
    <property type="match status" value="1"/>
</dbReference>
<evidence type="ECO:0000313" key="4">
    <source>
        <dbReference type="EMBL" id="GEP97971.1"/>
    </source>
</evidence>
<feature type="domain" description="Response regulatory" evidence="2">
    <location>
        <begin position="3"/>
        <end position="114"/>
    </location>
</feature>
<comment type="caution">
    <text evidence="4">The sequence shown here is derived from an EMBL/GenBank/DDBJ whole genome shotgun (WGS) entry which is preliminary data.</text>
</comment>
<dbReference type="InterPro" id="IPR011006">
    <property type="entry name" value="CheY-like_superfamily"/>
</dbReference>
<keyword evidence="5" id="KW-1185">Reference proteome</keyword>
<dbReference type="Proteomes" id="UP000321436">
    <property type="component" value="Unassembled WGS sequence"/>
</dbReference>
<dbReference type="SMART" id="SM00448">
    <property type="entry name" value="REC"/>
    <property type="match status" value="1"/>
</dbReference>
<dbReference type="AlphaFoldDB" id="A0A512RQJ8"/>
<evidence type="ECO:0000259" key="3">
    <source>
        <dbReference type="PROSITE" id="PS50930"/>
    </source>
</evidence>
<dbReference type="InterPro" id="IPR046947">
    <property type="entry name" value="LytR-like"/>
</dbReference>
<keyword evidence="4" id="KW-0238">DNA-binding</keyword>
<dbReference type="Gene3D" id="2.40.50.1020">
    <property type="entry name" value="LytTr DNA-binding domain"/>
    <property type="match status" value="1"/>
</dbReference>
<evidence type="ECO:0000256" key="1">
    <source>
        <dbReference type="PROSITE-ProRule" id="PRU00169"/>
    </source>
</evidence>
<organism evidence="4 5">
    <name type="scientific">Chitinophaga cymbidii</name>
    <dbReference type="NCBI Taxonomy" id="1096750"/>
    <lineage>
        <taxon>Bacteria</taxon>
        <taxon>Pseudomonadati</taxon>
        <taxon>Bacteroidota</taxon>
        <taxon>Chitinophagia</taxon>
        <taxon>Chitinophagales</taxon>
        <taxon>Chitinophagaceae</taxon>
        <taxon>Chitinophaga</taxon>
    </lineage>
</organism>
<keyword evidence="1" id="KW-0597">Phosphoprotein</keyword>
<accession>A0A512RQJ8</accession>
<dbReference type="PROSITE" id="PS50110">
    <property type="entry name" value="RESPONSE_REGULATORY"/>
    <property type="match status" value="1"/>
</dbReference>
<dbReference type="Pfam" id="PF00072">
    <property type="entry name" value="Response_reg"/>
    <property type="match status" value="1"/>
</dbReference>
<dbReference type="PANTHER" id="PTHR37299:SF1">
    <property type="entry name" value="STAGE 0 SPORULATION PROTEIN A HOMOLOG"/>
    <property type="match status" value="1"/>
</dbReference>
<dbReference type="EMBL" id="BKAU01000005">
    <property type="protein sequence ID" value="GEP97971.1"/>
    <property type="molecule type" value="Genomic_DNA"/>
</dbReference>
<name>A0A512RQJ8_9BACT</name>
<dbReference type="SUPFAM" id="SSF52172">
    <property type="entry name" value="CheY-like"/>
    <property type="match status" value="1"/>
</dbReference>
<dbReference type="GO" id="GO:0003677">
    <property type="term" value="F:DNA binding"/>
    <property type="evidence" value="ECO:0007669"/>
    <property type="project" value="UniProtKB-KW"/>
</dbReference>
<dbReference type="SMART" id="SM00850">
    <property type="entry name" value="LytTR"/>
    <property type="match status" value="1"/>
</dbReference>
<protein>
    <submittedName>
        <fullName evidence="4">DNA-binding response regulator</fullName>
    </submittedName>
</protein>
<sequence>MIRAIAIDDELPALKVIENFCRKVDFITLERSFNKTAEALAYLERSPVDLLFLDIRMPAISGIDFYRPLQDTTQVIFTTAYSEYAVEGFNLKAMDYLLKPFTFERFLQAVNKVAEYRQLMDQSPQYLFVRVDYSLVKIDTADILFIEGLDDYLKIRLHAQKPIVVRMTMKNILEKLPPKAFIRVHRSYIVPFSRIEQVKNKVITIAGETIPIGSSYEAPFFAIFKS</sequence>